<evidence type="ECO:0000256" key="12">
    <source>
        <dbReference type="ARBA" id="ARBA00049645"/>
    </source>
</evidence>
<dbReference type="InterPro" id="IPR052542">
    <property type="entry name" value="Cholesterol_Oxidase"/>
</dbReference>
<dbReference type="Gene3D" id="3.50.50.60">
    <property type="entry name" value="FAD/NAD(P)-binding domain"/>
    <property type="match status" value="1"/>
</dbReference>
<keyword evidence="6" id="KW-0560">Oxidoreductase</keyword>
<evidence type="ECO:0000256" key="14">
    <source>
        <dbReference type="ARBA" id="ARBA00049744"/>
    </source>
</evidence>
<evidence type="ECO:0000256" key="10">
    <source>
        <dbReference type="ARBA" id="ARBA00023235"/>
    </source>
</evidence>
<evidence type="ECO:0000256" key="9">
    <source>
        <dbReference type="ARBA" id="ARBA00023221"/>
    </source>
</evidence>
<dbReference type="InterPro" id="IPR006311">
    <property type="entry name" value="TAT_signal"/>
</dbReference>
<dbReference type="PANTHER" id="PTHR47470">
    <property type="entry name" value="CHOLESTEROL OXIDASE"/>
    <property type="match status" value="1"/>
</dbReference>
<evidence type="ECO:0000313" key="17">
    <source>
        <dbReference type="EMBL" id="MCP2161052.1"/>
    </source>
</evidence>
<comment type="caution">
    <text evidence="17">The sequence shown here is derived from an EMBL/GenBank/DDBJ whole genome shotgun (WGS) entry which is preliminary data.</text>
</comment>
<dbReference type="InterPro" id="IPR036188">
    <property type="entry name" value="FAD/NAD-bd_sf"/>
</dbReference>
<evidence type="ECO:0000256" key="5">
    <source>
        <dbReference type="ARBA" id="ARBA00022827"/>
    </source>
</evidence>
<dbReference type="InterPro" id="IPR007867">
    <property type="entry name" value="GMC_OxRtase_C"/>
</dbReference>
<dbReference type="EMBL" id="JAMTCG010000004">
    <property type="protein sequence ID" value="MCP2161052.1"/>
    <property type="molecule type" value="Genomic_DNA"/>
</dbReference>
<evidence type="ECO:0000256" key="3">
    <source>
        <dbReference type="ARBA" id="ARBA00022548"/>
    </source>
</evidence>
<evidence type="ECO:0000256" key="13">
    <source>
        <dbReference type="ARBA" id="ARBA00049723"/>
    </source>
</evidence>
<evidence type="ECO:0000259" key="16">
    <source>
        <dbReference type="Pfam" id="PF05199"/>
    </source>
</evidence>
<accession>A0ABT1H2Q8</accession>
<dbReference type="Gene3D" id="3.30.410.10">
    <property type="entry name" value="Cholesterol Oxidase, domain 2"/>
    <property type="match status" value="1"/>
</dbReference>
<keyword evidence="5" id="KW-0274">FAD</keyword>
<evidence type="ECO:0000256" key="15">
    <source>
        <dbReference type="ARBA" id="ARBA00049778"/>
    </source>
</evidence>
<dbReference type="Proteomes" id="UP001205740">
    <property type="component" value="Unassembled WGS sequence"/>
</dbReference>
<evidence type="ECO:0000313" key="18">
    <source>
        <dbReference type="Proteomes" id="UP001205740"/>
    </source>
</evidence>
<keyword evidence="7" id="KW-0443">Lipid metabolism</keyword>
<proteinExistence type="inferred from homology"/>
<dbReference type="SUPFAM" id="SSF54373">
    <property type="entry name" value="FAD-linked reductases, C-terminal domain"/>
    <property type="match status" value="1"/>
</dbReference>
<sequence length="572" mass="60408">MWVPRDRHVSSGGNHGMDRRTFMKLSAVGVAGLAIPPALATAAAGQSAAAPAARGRYEQLVPEIFRPVPAPPQHSEAIVVGSGFGGAVSALRLAEAGIQTTVLERGSRWPHDPRREVFGSDGRQYWHAQRSIAEHSLASSLALPAYGFAAAAMAGIDDFGGLFEVSWHRNAALMCAAAVGGGSTVYIGITVEPERTPFDEVFRGVVDYDEMHRQWYPKALAGLGATIIPPDVLADRHFDNVRDFERVARAAGYAPHLVPGNWNWDIVRDEIAGRARAESIVSSATNSNGSLHSLQFSYLPRAEATGKATIHPRHQVTGIHVEKSGRYVVEVEYLSPYGDVLARRVLTTDRLVLAAGSLGTNRLLVTARETGTLPDLNEAIGTGWGNNGNANIDVAVGNARKGPQSAVGASCFYDTDGPFARVVVNNTYSLGPLDQVAAAAGVSAFKTGITSVDETRGAFRYDRASKNVVLHWPAGGNGAVEANSLRIGHRLAERSGLPVNGVLYEPDLFWAHMCGGASLGAGTDTHGRVKGYRNLYVADGALLPGSSGASNPSLTITALAERNMAAIIAAGG</sequence>
<dbReference type="EC" id="5.3.3.1" evidence="11"/>
<keyword evidence="8" id="KW-1207">Sterol metabolism</keyword>
<organism evidence="17 18">
    <name type="scientific">Williamsia serinedens</name>
    <dbReference type="NCBI Taxonomy" id="391736"/>
    <lineage>
        <taxon>Bacteria</taxon>
        <taxon>Bacillati</taxon>
        <taxon>Actinomycetota</taxon>
        <taxon>Actinomycetes</taxon>
        <taxon>Mycobacteriales</taxon>
        <taxon>Nocardiaceae</taxon>
        <taxon>Williamsia</taxon>
    </lineage>
</organism>
<evidence type="ECO:0000256" key="6">
    <source>
        <dbReference type="ARBA" id="ARBA00023002"/>
    </source>
</evidence>
<gene>
    <name evidence="17" type="ORF">LX12_002247</name>
</gene>
<dbReference type="PROSITE" id="PS51318">
    <property type="entry name" value="TAT"/>
    <property type="match status" value="1"/>
</dbReference>
<protein>
    <recommendedName>
        <fullName evidence="14">Cholesterol oxidase</fullName>
        <ecNumber evidence="13">1.1.3.6</ecNumber>
        <ecNumber evidence="11">5.3.3.1</ecNumber>
    </recommendedName>
    <alternativeName>
        <fullName evidence="15">Cholesterol isomerase</fullName>
    </alternativeName>
</protein>
<evidence type="ECO:0000256" key="4">
    <source>
        <dbReference type="ARBA" id="ARBA00022630"/>
    </source>
</evidence>
<keyword evidence="4" id="KW-0285">Flavoprotein</keyword>
<keyword evidence="18" id="KW-1185">Reference proteome</keyword>
<name>A0ABT1H2Q8_9NOCA</name>
<dbReference type="Pfam" id="PF05199">
    <property type="entry name" value="GMC_oxred_C"/>
    <property type="match status" value="1"/>
</dbReference>
<evidence type="ECO:0000256" key="1">
    <source>
        <dbReference type="ARBA" id="ARBA00001974"/>
    </source>
</evidence>
<reference evidence="17 18" key="1">
    <citation type="submission" date="2022-06" db="EMBL/GenBank/DDBJ databases">
        <title>Genomic Encyclopedia of Archaeal and Bacterial Type Strains, Phase II (KMG-II): from individual species to whole genera.</title>
        <authorList>
            <person name="Goeker M."/>
        </authorList>
    </citation>
    <scope>NUCLEOTIDE SEQUENCE [LARGE SCALE GENOMIC DNA]</scope>
    <source>
        <strain evidence="17 18">DSM 45037</strain>
    </source>
</reference>
<feature type="domain" description="Glucose-methanol-choline oxidoreductase C-terminal" evidence="16">
    <location>
        <begin position="510"/>
        <end position="560"/>
    </location>
</feature>
<keyword evidence="10" id="KW-0413">Isomerase</keyword>
<comment type="similarity">
    <text evidence="2">Belongs to the GMC oxidoreductase family.</text>
</comment>
<comment type="pathway">
    <text evidence="12">Steroid metabolism; cholesterol degradation.</text>
</comment>
<keyword evidence="3" id="KW-0153">Cholesterol metabolism</keyword>
<dbReference type="PANTHER" id="PTHR47470:SF1">
    <property type="entry name" value="FAD-DEPENDENT OXIDOREDUCTASE 2 FAD BINDING DOMAIN-CONTAINING PROTEIN"/>
    <property type="match status" value="1"/>
</dbReference>
<comment type="cofactor">
    <cofactor evidence="1">
        <name>FAD</name>
        <dbReference type="ChEBI" id="CHEBI:57692"/>
    </cofactor>
</comment>
<evidence type="ECO:0000256" key="2">
    <source>
        <dbReference type="ARBA" id="ARBA00010790"/>
    </source>
</evidence>
<dbReference type="SUPFAM" id="SSF51905">
    <property type="entry name" value="FAD/NAD(P)-binding domain"/>
    <property type="match status" value="1"/>
</dbReference>
<evidence type="ECO:0000256" key="11">
    <source>
        <dbReference type="ARBA" id="ARBA00038856"/>
    </source>
</evidence>
<evidence type="ECO:0000256" key="7">
    <source>
        <dbReference type="ARBA" id="ARBA00023098"/>
    </source>
</evidence>
<keyword evidence="9" id="KW-0753">Steroid metabolism</keyword>
<evidence type="ECO:0000256" key="8">
    <source>
        <dbReference type="ARBA" id="ARBA00023166"/>
    </source>
</evidence>
<dbReference type="EC" id="1.1.3.6" evidence="13"/>